<organism evidence="2 3">
    <name type="scientific">Paracidovorax citrulli</name>
    <name type="common">Acidovorax citrulli</name>
    <dbReference type="NCBI Taxonomy" id="80869"/>
    <lineage>
        <taxon>Bacteria</taxon>
        <taxon>Pseudomonadati</taxon>
        <taxon>Pseudomonadota</taxon>
        <taxon>Betaproteobacteria</taxon>
        <taxon>Burkholderiales</taxon>
        <taxon>Comamonadaceae</taxon>
        <taxon>Paracidovorax</taxon>
    </lineage>
</organism>
<feature type="compositionally biased region" description="Low complexity" evidence="1">
    <location>
        <begin position="205"/>
        <end position="224"/>
    </location>
</feature>
<evidence type="ECO:0000256" key="1">
    <source>
        <dbReference type="SAM" id="MobiDB-lite"/>
    </source>
</evidence>
<dbReference type="EMBL" id="CP127363">
    <property type="protein sequence ID" value="WIY51230.1"/>
    <property type="molecule type" value="Genomic_DNA"/>
</dbReference>
<dbReference type="RefSeq" id="WP_232521686.1">
    <property type="nucleotide sequence ID" value="NZ_CP023687.1"/>
</dbReference>
<feature type="compositionally biased region" description="Basic and acidic residues" evidence="1">
    <location>
        <begin position="35"/>
        <end position="57"/>
    </location>
</feature>
<sequence length="397" mass="40510">MTATDDFDRMQEQRRLDDERRRQEEALPVAPPDHLWLHDAEGSGAHGDARRRLRADPELGAEAIPDEPAPAAPSTKASERPVKAVTATAKRTLGLRTLLVASACGIGFLIHLQMAPKPAATVDLLGSSLPSGGLPEPTSVEVDPAFDPRLGGPDARVPRTIPAAIDLGHAGGPQPAEAPTTGPRPAASKSESQQRAAPTEEPVQSPSVAAPPAASAPPAKSPSSEATTTAELQEQLRTTQALVAALTKQLADLQKAQDGHAPARPAVEAAAPAPVVATASPTRAVAQPRPATQRAARASTRAAAARPAVAEAPQSPATAQAKPAVPLGGQLVAVDMWNGEPSVVVASGLAGDRRLRVLRPGDVVNGLALKSADPVSKSATFAAPGSAGLTLYVSQGG</sequence>
<dbReference type="Proteomes" id="UP001242732">
    <property type="component" value="Chromosome"/>
</dbReference>
<keyword evidence="3" id="KW-1185">Reference proteome</keyword>
<protein>
    <submittedName>
        <fullName evidence="2">Uncharacterized protein</fullName>
    </submittedName>
</protein>
<evidence type="ECO:0000313" key="2">
    <source>
        <dbReference type="EMBL" id="WIY51230.1"/>
    </source>
</evidence>
<feature type="compositionally biased region" description="Basic and acidic residues" evidence="1">
    <location>
        <begin position="1"/>
        <end position="25"/>
    </location>
</feature>
<feature type="region of interest" description="Disordered" evidence="1">
    <location>
        <begin position="1"/>
        <end position="83"/>
    </location>
</feature>
<proteinExistence type="predicted"/>
<name>A0ABY9AWQ8_PARCI</name>
<feature type="region of interest" description="Disordered" evidence="1">
    <location>
        <begin position="133"/>
        <end position="233"/>
    </location>
</feature>
<feature type="region of interest" description="Disordered" evidence="1">
    <location>
        <begin position="256"/>
        <end position="322"/>
    </location>
</feature>
<accession>A0ABY9AWQ8</accession>
<feature type="compositionally biased region" description="Low complexity" evidence="1">
    <location>
        <begin position="262"/>
        <end position="315"/>
    </location>
</feature>
<gene>
    <name evidence="2" type="ORF">QRO08_11910</name>
</gene>
<evidence type="ECO:0000313" key="3">
    <source>
        <dbReference type="Proteomes" id="UP001242732"/>
    </source>
</evidence>
<reference evidence="2 3" key="1">
    <citation type="submission" date="2023-06" db="EMBL/GenBank/DDBJ databases">
        <authorList>
            <person name="Ham H."/>
            <person name="Park D.S."/>
        </authorList>
    </citation>
    <scope>NUCLEOTIDE SEQUENCE [LARGE SCALE GENOMIC DNA]</scope>
    <source>
        <strain evidence="2 3">KACC 17005</strain>
    </source>
</reference>